<name>A0A1E1IV66_LEIGU</name>
<reference evidence="1" key="1">
    <citation type="submission" date="2012-08" db="EMBL/GenBank/DDBJ databases">
        <title>Comparative genomics of metastatic and non-metastatic Leishmania guyanensis provides insights into polygenic factors involved in Leishmania RNA virus infection.</title>
        <authorList>
            <person name="Smith D."/>
            <person name="Hertz-Fowler C."/>
            <person name="Martin R."/>
            <person name="Dickens N."/>
            <person name="Fasel N."/>
            <person name="Falquet L."/>
            <person name="Beverley S."/>
            <person name="Zangger H."/>
            <person name="Calderon-Copete S."/>
            <person name="Mottram J."/>
            <person name="Xenarios I."/>
        </authorList>
    </citation>
    <scope>NUCLEOTIDE SEQUENCE</scope>
    <source>
        <strain evidence="1">MHOM/BR/75/M4147/SSU:IR2SAT-LUC</strain>
    </source>
</reference>
<organism evidence="1">
    <name type="scientific">Leishmania guyanensis</name>
    <dbReference type="NCBI Taxonomy" id="5670"/>
    <lineage>
        <taxon>Eukaryota</taxon>
        <taxon>Discoba</taxon>
        <taxon>Euglenozoa</taxon>
        <taxon>Kinetoplastea</taxon>
        <taxon>Metakinetoplastina</taxon>
        <taxon>Trypanosomatida</taxon>
        <taxon>Trypanosomatidae</taxon>
        <taxon>Leishmaniinae</taxon>
        <taxon>Leishmania</taxon>
        <taxon>Leishmania guyanensis species complex</taxon>
    </lineage>
</organism>
<accession>A0A1E1IV66</accession>
<evidence type="ECO:0000313" key="1">
    <source>
        <dbReference type="EMBL" id="CCM15154.1"/>
    </source>
</evidence>
<sequence length="284" mass="32914">MLSAGDIHAFVRDERAWKRAAQKPLHDDGLAPGAICSKESNWLVFRRGTSDNAFSLRFANTLRSSTFTDSCGTTALFQTHLTIPRQRWNNSGRCESDNSYADPLQQLLARNLQRKGAAAVLSKRRVSQLARPSCISPVAREARRRSELMRSAQELMELERYERRQLMEVARNRFHVMTCAFFGAAVRNMIACELSERKALFREWQQAQRDMGALIDREFSKLTLMTPHKFKAVCRLIRSETVMRRRLQVTEAQDRDLYAHFMYLEQLKALGSDLNEYRRRIALH</sequence>
<protein>
    <submittedName>
        <fullName evidence="1">Uncharacterized protein</fullName>
    </submittedName>
</protein>
<dbReference type="EMBL" id="CALQ01000780">
    <property type="protein sequence ID" value="CCM15154.1"/>
    <property type="molecule type" value="Genomic_DNA"/>
</dbReference>
<gene>
    <name evidence="1" type="primary">LgM4147LRVhigh.20.00940.00050</name>
    <name evidence="1" type="ORF">BN36_2026570</name>
</gene>
<dbReference type="AlphaFoldDB" id="A0A1E1IV66"/>
<proteinExistence type="predicted"/>